<keyword evidence="2" id="KW-1185">Reference proteome</keyword>
<dbReference type="eggNOG" id="ENOG50344AN">
    <property type="taxonomic scope" value="Bacteria"/>
</dbReference>
<dbReference type="RefSeq" id="WP_036404027.1">
    <property type="nucleotide sequence ID" value="NZ_CCBB010000003.1"/>
</dbReference>
<organism evidence="1 2">
    <name type="scientific">Mycolicibacterium cosmeticum</name>
    <dbReference type="NCBI Taxonomy" id="258533"/>
    <lineage>
        <taxon>Bacteria</taxon>
        <taxon>Bacillati</taxon>
        <taxon>Actinomycetota</taxon>
        <taxon>Actinomycetes</taxon>
        <taxon>Mycobacteriales</taxon>
        <taxon>Mycobacteriaceae</taxon>
        <taxon>Mycolicibacterium</taxon>
    </lineage>
</organism>
<dbReference type="InterPro" id="IPR046036">
    <property type="entry name" value="DUF5994"/>
</dbReference>
<dbReference type="AlphaFoldDB" id="W9BLA7"/>
<dbReference type="OrthoDB" id="3785441at2"/>
<sequence length="154" mass="16493">MTPSRRVPRPVRLTVAAHLGSDIDGAWWPRGASLAAELTELVTALRPKLGDLTDIRVNWSAVEGPTDLHMMALGGAAIAASRRPRLLFALGTRARAKLLVIPSTTSVELGLMVMKVSAGLEVRHSEELSAPIRSAQRILLAAQTESSSWGRVIA</sequence>
<dbReference type="EMBL" id="CCBB010000003">
    <property type="protein sequence ID" value="CDO09320.1"/>
    <property type="molecule type" value="Genomic_DNA"/>
</dbReference>
<accession>W9BLA7</accession>
<proteinExistence type="predicted"/>
<reference evidence="1" key="2">
    <citation type="submission" date="2014-03" db="EMBL/GenBank/DDBJ databases">
        <authorList>
            <person name="Urmite Genomes"/>
        </authorList>
    </citation>
    <scope>NUCLEOTIDE SEQUENCE</scope>
    <source>
        <strain evidence="1">DSM 44829</strain>
    </source>
</reference>
<evidence type="ECO:0000313" key="2">
    <source>
        <dbReference type="Proteomes" id="UP000028870"/>
    </source>
</evidence>
<name>W9BLA7_MYCCO</name>
<protein>
    <submittedName>
        <fullName evidence="1">Uncharacterized protein</fullName>
    </submittedName>
</protein>
<reference evidence="1" key="1">
    <citation type="submission" date="2014-03" db="EMBL/GenBank/DDBJ databases">
        <title>Draft Genome Sequence of Mycobacterium cosmeticum DSM 44829.</title>
        <authorList>
            <person name="Croce O."/>
            <person name="Robert C."/>
            <person name="Raoult D."/>
            <person name="Drancourt M."/>
        </authorList>
    </citation>
    <scope>NUCLEOTIDE SEQUENCE [LARGE SCALE GENOMIC DNA]</scope>
    <source>
        <strain evidence="1">DSM 44829</strain>
    </source>
</reference>
<dbReference type="Proteomes" id="UP000028870">
    <property type="component" value="Unassembled WGS sequence"/>
</dbReference>
<gene>
    <name evidence="1" type="ORF">BN977_04141</name>
</gene>
<evidence type="ECO:0000313" key="1">
    <source>
        <dbReference type="EMBL" id="CDO09320.1"/>
    </source>
</evidence>
<dbReference type="Pfam" id="PF19457">
    <property type="entry name" value="DUF5994"/>
    <property type="match status" value="1"/>
</dbReference>
<comment type="caution">
    <text evidence="1">The sequence shown here is derived from an EMBL/GenBank/DDBJ whole genome shotgun (WGS) entry which is preliminary data.</text>
</comment>